<organism evidence="3 4">
    <name type="scientific">Janibacter hoylei PVAS-1</name>
    <dbReference type="NCBI Taxonomy" id="1210046"/>
    <lineage>
        <taxon>Bacteria</taxon>
        <taxon>Bacillati</taxon>
        <taxon>Actinomycetota</taxon>
        <taxon>Actinomycetes</taxon>
        <taxon>Micrococcales</taxon>
        <taxon>Intrasporangiaceae</taxon>
        <taxon>Janibacter</taxon>
    </lineage>
</organism>
<name>A0A444B380_9MICO</name>
<dbReference type="InterPro" id="IPR016477">
    <property type="entry name" value="Fructo-/Ketosamine-3-kinase"/>
</dbReference>
<keyword evidence="1" id="KW-0808">Transferase</keyword>
<dbReference type="Gene3D" id="1.20.1270.240">
    <property type="match status" value="1"/>
</dbReference>
<dbReference type="PANTHER" id="PTHR12149:SF8">
    <property type="entry name" value="PROTEIN-RIBULOSAMINE 3-KINASE"/>
    <property type="match status" value="1"/>
</dbReference>
<dbReference type="SUPFAM" id="SSF56112">
    <property type="entry name" value="Protein kinase-like (PK-like)"/>
    <property type="match status" value="1"/>
</dbReference>
<reference evidence="3 4" key="1">
    <citation type="journal article" date="2009" name="Int. J. Syst. Evol. Microbiol.">
        <title>Janibacter hoylei sp. nov., Bacillus isronensis sp. nov. and Bacillus aryabhattai sp. nov., isolated from cryotubes used for collecting air from the upper atmosphere.</title>
        <authorList>
            <person name="Shivaji S."/>
            <person name="Chaturvedi P."/>
            <person name="Begum Z."/>
            <person name="Pindi P.K."/>
            <person name="Manorama R."/>
            <person name="Padmanaban D.A."/>
            <person name="Shouche Y.S."/>
            <person name="Pawar S."/>
            <person name="Vaishampayan P."/>
            <person name="Dutt C.B."/>
            <person name="Datta G.N."/>
            <person name="Manchanda R.K."/>
            <person name="Rao U.R."/>
            <person name="Bhargava P.M."/>
            <person name="Narlikar J.V."/>
        </authorList>
    </citation>
    <scope>NUCLEOTIDE SEQUENCE [LARGE SCALE GENOMIC DNA]</scope>
    <source>
        <strain evidence="3 4">PVAS-1</strain>
    </source>
</reference>
<dbReference type="InterPro" id="IPR011009">
    <property type="entry name" value="Kinase-like_dom_sf"/>
</dbReference>
<dbReference type="PIRSF" id="PIRSF006221">
    <property type="entry name" value="Ketosamine-3-kinase"/>
    <property type="match status" value="1"/>
</dbReference>
<evidence type="ECO:0000313" key="3">
    <source>
        <dbReference type="EMBL" id="RWU82826.1"/>
    </source>
</evidence>
<protein>
    <submittedName>
        <fullName evidence="3">Fructosamine kinase</fullName>
    </submittedName>
</protein>
<feature type="region of interest" description="Disordered" evidence="2">
    <location>
        <begin position="1"/>
        <end position="58"/>
    </location>
</feature>
<dbReference type="Proteomes" id="UP000288711">
    <property type="component" value="Unassembled WGS sequence"/>
</dbReference>
<dbReference type="GO" id="GO:0016301">
    <property type="term" value="F:kinase activity"/>
    <property type="evidence" value="ECO:0007669"/>
    <property type="project" value="UniProtKB-UniRule"/>
</dbReference>
<dbReference type="Pfam" id="PF03881">
    <property type="entry name" value="Fructosamin_kin"/>
    <property type="match status" value="1"/>
</dbReference>
<gene>
    <name evidence="3" type="ORF">CWN80_11855</name>
</gene>
<dbReference type="PANTHER" id="PTHR12149">
    <property type="entry name" value="FRUCTOSAMINE 3 KINASE-RELATED PROTEIN"/>
    <property type="match status" value="1"/>
</dbReference>
<evidence type="ECO:0000313" key="4">
    <source>
        <dbReference type="Proteomes" id="UP000288711"/>
    </source>
</evidence>
<keyword evidence="1 3" id="KW-0418">Kinase</keyword>
<keyword evidence="4" id="KW-1185">Reference proteome</keyword>
<dbReference type="Gene3D" id="1.10.510.10">
    <property type="entry name" value="Transferase(Phosphotransferase) domain 1"/>
    <property type="match status" value="1"/>
</dbReference>
<evidence type="ECO:0000256" key="1">
    <source>
        <dbReference type="PIRNR" id="PIRNR006221"/>
    </source>
</evidence>
<accession>A0A444B380</accession>
<proteinExistence type="inferred from homology"/>
<comment type="similarity">
    <text evidence="1">Belongs to the fructosamine kinase family.</text>
</comment>
<dbReference type="EMBL" id="PIPF01000010">
    <property type="protein sequence ID" value="RWU82826.1"/>
    <property type="molecule type" value="Genomic_DNA"/>
</dbReference>
<sequence length="302" mass="32196">MSAGAGVPRHPERPLRDGRRRPPQGAVVEGPRGAEGANGRLGHVKPPRTYRKDTSAAPRGYSSWEAAGLLWLAEAQAGGGAQVAELQDVDLDHIDLLQYDPAPSTNVQADELGVALAATHAAGAPAFGAPPARWSSHGFIGPADSPLPMPLEPTDTWGAFFAEQRIRHLLRLGRSAGLWADETPTFERVAARLESGEFDDGRPPARIHGDLWAGNILWTRQGAVLIDPAAHGGHAETDLAMLLLFTAPHIARIIAAYDEAAPLADGWQERVGLHQLCPVMVHALVFGGEYVGQAVRMAESYA</sequence>
<evidence type="ECO:0000256" key="2">
    <source>
        <dbReference type="SAM" id="MobiDB-lite"/>
    </source>
</evidence>
<comment type="caution">
    <text evidence="3">The sequence shown here is derived from an EMBL/GenBank/DDBJ whole genome shotgun (WGS) entry which is preliminary data.</text>
</comment>
<dbReference type="AlphaFoldDB" id="A0A444B380"/>